<reference evidence="3" key="1">
    <citation type="journal article" date="2014" name="Int. J. Syst. Evol. Microbiol.">
        <title>Complete genome sequence of Corynebacterium casei LMG S-19264T (=DSM 44701T), isolated from a smear-ripened cheese.</title>
        <authorList>
            <consortium name="US DOE Joint Genome Institute (JGI-PGF)"/>
            <person name="Walter F."/>
            <person name="Albersmeier A."/>
            <person name="Kalinowski J."/>
            <person name="Ruckert C."/>
        </authorList>
    </citation>
    <scope>NUCLEOTIDE SEQUENCE</scope>
    <source>
        <strain evidence="3">CGMCC 1.15367</strain>
    </source>
</reference>
<dbReference type="CDD" id="cd05008">
    <property type="entry name" value="SIS_GlmS_GlmD_1"/>
    <property type="match status" value="1"/>
</dbReference>
<dbReference type="InterPro" id="IPR050303">
    <property type="entry name" value="GatZ_KbaZ_carbometab"/>
</dbReference>
<reference evidence="3" key="2">
    <citation type="submission" date="2020-09" db="EMBL/GenBank/DDBJ databases">
        <authorList>
            <person name="Sun Q."/>
            <person name="Zhou Y."/>
        </authorList>
    </citation>
    <scope>NUCLEOTIDE SEQUENCE</scope>
    <source>
        <strain evidence="3">CGMCC 1.15367</strain>
    </source>
</reference>
<gene>
    <name evidence="3" type="primary">agaS</name>
    <name evidence="3" type="ORF">GCM10011390_47470</name>
</gene>
<comment type="caution">
    <text evidence="3">The sequence shown here is derived from an EMBL/GenBank/DDBJ whole genome shotgun (WGS) entry which is preliminary data.</text>
</comment>
<dbReference type="GO" id="GO:0009401">
    <property type="term" value="P:phosphoenolpyruvate-dependent sugar phosphotransferase system"/>
    <property type="evidence" value="ECO:0007669"/>
    <property type="project" value="TreeGrafter"/>
</dbReference>
<evidence type="ECO:0000313" key="3">
    <source>
        <dbReference type="EMBL" id="GGE22608.1"/>
    </source>
</evidence>
<accession>A0A917EDE9</accession>
<dbReference type="PANTHER" id="PTHR32502:SF3">
    <property type="entry name" value="D-GALACTOSAMINE-6-PHOSPHATE DEAMINASE AGAS-RELATED"/>
    <property type="match status" value="1"/>
</dbReference>
<keyword evidence="4" id="KW-1185">Reference proteome</keyword>
<keyword evidence="1" id="KW-0677">Repeat</keyword>
<dbReference type="InterPro" id="IPR035466">
    <property type="entry name" value="GlmS/AgaS_SIS"/>
</dbReference>
<keyword evidence="3" id="KW-0413">Isomerase</keyword>
<evidence type="ECO:0000256" key="1">
    <source>
        <dbReference type="ARBA" id="ARBA00022737"/>
    </source>
</evidence>
<evidence type="ECO:0000259" key="2">
    <source>
        <dbReference type="PROSITE" id="PS51464"/>
    </source>
</evidence>
<organism evidence="3 4">
    <name type="scientific">Aureimonas endophytica</name>
    <dbReference type="NCBI Taxonomy" id="2027858"/>
    <lineage>
        <taxon>Bacteria</taxon>
        <taxon>Pseudomonadati</taxon>
        <taxon>Pseudomonadota</taxon>
        <taxon>Alphaproteobacteria</taxon>
        <taxon>Hyphomicrobiales</taxon>
        <taxon>Aurantimonadaceae</taxon>
        <taxon>Aureimonas</taxon>
    </lineage>
</organism>
<dbReference type="Gene3D" id="3.40.50.10490">
    <property type="entry name" value="Glucose-6-phosphate isomerase like protein, domain 1"/>
    <property type="match status" value="2"/>
</dbReference>
<evidence type="ECO:0000313" key="4">
    <source>
        <dbReference type="Proteomes" id="UP000644699"/>
    </source>
</evidence>
<dbReference type="RefSeq" id="WP_188912974.1">
    <property type="nucleotide sequence ID" value="NZ_BMIQ01000011.1"/>
</dbReference>
<proteinExistence type="predicted"/>
<dbReference type="PROSITE" id="PS51464">
    <property type="entry name" value="SIS"/>
    <property type="match status" value="2"/>
</dbReference>
<name>A0A917EDE9_9HYPH</name>
<protein>
    <submittedName>
        <fullName evidence="3">Tagatose-6-phosphate ketose/aldose isomerase</fullName>
    </submittedName>
</protein>
<feature type="domain" description="SIS" evidence="2">
    <location>
        <begin position="50"/>
        <end position="201"/>
    </location>
</feature>
<dbReference type="Proteomes" id="UP000644699">
    <property type="component" value="Unassembled WGS sequence"/>
</dbReference>
<dbReference type="AlphaFoldDB" id="A0A917EDE9"/>
<feature type="domain" description="SIS" evidence="2">
    <location>
        <begin position="220"/>
        <end position="366"/>
    </location>
</feature>
<dbReference type="SUPFAM" id="SSF53697">
    <property type="entry name" value="SIS domain"/>
    <property type="match status" value="1"/>
</dbReference>
<dbReference type="Pfam" id="PF01380">
    <property type="entry name" value="SIS"/>
    <property type="match status" value="1"/>
</dbReference>
<dbReference type="GO" id="GO:1901135">
    <property type="term" value="P:carbohydrate derivative metabolic process"/>
    <property type="evidence" value="ECO:0007669"/>
    <property type="project" value="InterPro"/>
</dbReference>
<dbReference type="GO" id="GO:0016853">
    <property type="term" value="F:isomerase activity"/>
    <property type="evidence" value="ECO:0007669"/>
    <property type="project" value="UniProtKB-KW"/>
</dbReference>
<sequence>MTTTILGLDPAQIERQKAVATAREIAQQPRLWRETAAGIAARRAEIAAFLDPLLARPELRVVLTGAGTSAFAGEILAPDLSAALGRRVEAIATTDIVARPADAFAGGRPVLLVSFARSGNSPESVAATELADQCLGEVHHLIVTCNGEGELFRRHQGAAGSLVLLMPDGSNDEGFAMTSSVTSMMLAAALALTGATAPSDLAEPLALAAESVLGTRAPEIGALAARRFERIVYLGSGAFKGLAREAALKVMELTAGEALAYADTPLGFRHGPKALLNERCVAFVFVANDPHARAYDRDILAELAGQLGGGQVVAIGAEAAGSGTGAWTLPALAGLPDWQAALPLLVHAQLFALQASLALGKSVDNPFPSGEVNRVVQGVTIHPYAG</sequence>
<dbReference type="PANTHER" id="PTHR32502">
    <property type="entry name" value="N-ACETYLGALACTOSAMINE PERMEASE II COMPONENT-RELATED"/>
    <property type="match status" value="1"/>
</dbReference>
<dbReference type="GO" id="GO:0097367">
    <property type="term" value="F:carbohydrate derivative binding"/>
    <property type="evidence" value="ECO:0007669"/>
    <property type="project" value="InterPro"/>
</dbReference>
<dbReference type="GO" id="GO:0005886">
    <property type="term" value="C:plasma membrane"/>
    <property type="evidence" value="ECO:0007669"/>
    <property type="project" value="TreeGrafter"/>
</dbReference>
<dbReference type="EMBL" id="BMIQ01000011">
    <property type="protein sequence ID" value="GGE22608.1"/>
    <property type="molecule type" value="Genomic_DNA"/>
</dbReference>
<dbReference type="InterPro" id="IPR001347">
    <property type="entry name" value="SIS_dom"/>
</dbReference>
<dbReference type="InterPro" id="IPR046348">
    <property type="entry name" value="SIS_dom_sf"/>
</dbReference>